<protein>
    <submittedName>
        <fullName evidence="1">Uncharacterized protein</fullName>
    </submittedName>
</protein>
<reference evidence="2" key="1">
    <citation type="journal article" date="2019" name="Int. J. Syst. Evol. Microbiol.">
        <title>The Global Catalogue of Microorganisms (GCM) 10K type strain sequencing project: providing services to taxonomists for standard genome sequencing and annotation.</title>
        <authorList>
            <consortium name="The Broad Institute Genomics Platform"/>
            <consortium name="The Broad Institute Genome Sequencing Center for Infectious Disease"/>
            <person name="Wu L."/>
            <person name="Ma J."/>
        </authorList>
    </citation>
    <scope>NUCLEOTIDE SEQUENCE [LARGE SCALE GENOMIC DNA]</scope>
    <source>
        <strain evidence="2">JCM 1365</strain>
    </source>
</reference>
<evidence type="ECO:0000313" key="2">
    <source>
        <dbReference type="Proteomes" id="UP000623461"/>
    </source>
</evidence>
<accession>A0ABQ2I020</accession>
<name>A0ABQ2I020_9MICO</name>
<proteinExistence type="predicted"/>
<dbReference type="Proteomes" id="UP000623461">
    <property type="component" value="Unassembled WGS sequence"/>
</dbReference>
<gene>
    <name evidence="1" type="ORF">GCM10009721_20000</name>
</gene>
<organism evidence="1 2">
    <name type="scientific">Terrabacter tumescens</name>
    <dbReference type="NCBI Taxonomy" id="60443"/>
    <lineage>
        <taxon>Bacteria</taxon>
        <taxon>Bacillati</taxon>
        <taxon>Actinomycetota</taxon>
        <taxon>Actinomycetes</taxon>
        <taxon>Micrococcales</taxon>
        <taxon>Intrasporangiaceae</taxon>
        <taxon>Terrabacter</taxon>
    </lineage>
</organism>
<sequence>MDRDEQIFAEGESPSGDTWRLGWQPDDHSGITWLRITTPDGHTHKGGYGSPSISSHTPVSIYTGSADHVPNGAIIRVATGATELEVTTSDRRTQTVNLVQHPAHEGALVGVVVYPHGTNIESVRFIDQSGRHDVPITQHHL</sequence>
<comment type="caution">
    <text evidence="1">The sequence shown here is derived from an EMBL/GenBank/DDBJ whole genome shotgun (WGS) entry which is preliminary data.</text>
</comment>
<keyword evidence="2" id="KW-1185">Reference proteome</keyword>
<dbReference type="RefSeq" id="WP_030193851.1">
    <property type="nucleotide sequence ID" value="NZ_BMNZ01000003.1"/>
</dbReference>
<evidence type="ECO:0000313" key="1">
    <source>
        <dbReference type="EMBL" id="GGM93886.1"/>
    </source>
</evidence>
<dbReference type="EMBL" id="BMNZ01000003">
    <property type="protein sequence ID" value="GGM93886.1"/>
    <property type="molecule type" value="Genomic_DNA"/>
</dbReference>